<dbReference type="GO" id="GO:0035861">
    <property type="term" value="C:site of double-strand break"/>
    <property type="evidence" value="ECO:0007669"/>
    <property type="project" value="TreeGrafter"/>
</dbReference>
<dbReference type="GO" id="GO:1990166">
    <property type="term" value="P:protein localization to site of double-strand break"/>
    <property type="evidence" value="ECO:0007669"/>
    <property type="project" value="TreeGrafter"/>
</dbReference>
<dbReference type="EnsemblMetazoa" id="PHUM202270-RA">
    <property type="protein sequence ID" value="PHUM202270-PA"/>
    <property type="gene ID" value="PHUM202270"/>
</dbReference>
<evidence type="ECO:0000256" key="1">
    <source>
        <dbReference type="PROSITE-ProRule" id="PRU00023"/>
    </source>
</evidence>
<proteinExistence type="predicted"/>
<reference evidence="3" key="3">
    <citation type="submission" date="2021-02" db="UniProtKB">
        <authorList>
            <consortium name="EnsemblMetazoa"/>
        </authorList>
    </citation>
    <scope>IDENTIFICATION</scope>
    <source>
        <strain evidence="3">USDA</strain>
    </source>
</reference>
<sequence length="474" mass="55732">MCNVVSSWEDIVPIVNKVLFKYCDEFRPTEQSVKTAFCELGSDLWNKSLLTVINDLSNKKFPTLLIMKEFMNYLMKADSDGDISLLEELFFKLVLFNPPTNAMFDYYKLILSKPYIMDLHGEVINLTTKSKSIAKKRYFEDLDWSDKFNKCLIALNFTYNVFETEFSYWLSSEEHKFYNSKKKRRSLISHMLWPEDENLDQELIYPYLGIKSNEFAKELAINFYDGKTFLHLACEINNVEEIKSLLTFPELDLNAIDRNGWTALHIACRLGNSNCVHEIINFIPLNENQKSVDVRAKGPEGLTPIMCAVKENKPEICHQLLERFGSVLLDDVNDLDVTPGEMTNDEEILRILKYYENENHVEDFSLFNKKIMMIIIKEEYGELGFQLCLEMIRSYLYIYRLRDIYKSYKKFKENSSHDNDNFTDLNVYPHWDYKRINRDVNKNLDNLKELIVKLSPVTEIQSSLKIISTILSFY</sequence>
<evidence type="ECO:0000313" key="4">
    <source>
        <dbReference type="Proteomes" id="UP000009046"/>
    </source>
</evidence>
<evidence type="ECO:0000313" key="2">
    <source>
        <dbReference type="EMBL" id="EEB12724.1"/>
    </source>
</evidence>
<dbReference type="InParanoid" id="E0VH68"/>
<accession>E0VH68</accession>
<dbReference type="STRING" id="121224.E0VH68"/>
<dbReference type="CTD" id="8238508"/>
<dbReference type="EMBL" id="AAZO01002346">
    <property type="status" value="NOT_ANNOTATED_CDS"/>
    <property type="molecule type" value="Genomic_DNA"/>
</dbReference>
<gene>
    <name evidence="3" type="primary">8238508</name>
    <name evidence="2" type="ORF">Phum_PHUM202270</name>
</gene>
<evidence type="ECO:0000313" key="3">
    <source>
        <dbReference type="EnsemblMetazoa" id="PHUM202270-PA"/>
    </source>
</evidence>
<dbReference type="RefSeq" id="XP_002425462.1">
    <property type="nucleotide sequence ID" value="XM_002425417.1"/>
</dbReference>
<dbReference type="InterPro" id="IPR002110">
    <property type="entry name" value="Ankyrin_rpt"/>
</dbReference>
<organism>
    <name type="scientific">Pediculus humanus subsp. corporis</name>
    <name type="common">Body louse</name>
    <dbReference type="NCBI Taxonomy" id="121224"/>
    <lineage>
        <taxon>Eukaryota</taxon>
        <taxon>Metazoa</taxon>
        <taxon>Ecdysozoa</taxon>
        <taxon>Arthropoda</taxon>
        <taxon>Hexapoda</taxon>
        <taxon>Insecta</taxon>
        <taxon>Pterygota</taxon>
        <taxon>Neoptera</taxon>
        <taxon>Paraneoptera</taxon>
        <taxon>Psocodea</taxon>
        <taxon>Troctomorpha</taxon>
        <taxon>Phthiraptera</taxon>
        <taxon>Anoplura</taxon>
        <taxon>Pediculidae</taxon>
        <taxon>Pediculus</taxon>
    </lineage>
</organism>
<dbReference type="PANTHER" id="PTHR46677:SF1">
    <property type="entry name" value="SMC5-SMC6 COMPLEX LOCALIZATION FACTOR PROTEIN 1"/>
    <property type="match status" value="1"/>
</dbReference>
<dbReference type="InterPro" id="IPR042479">
    <property type="entry name" value="Slf1"/>
</dbReference>
<dbReference type="GO" id="GO:0005634">
    <property type="term" value="C:nucleus"/>
    <property type="evidence" value="ECO:0007669"/>
    <property type="project" value="TreeGrafter"/>
</dbReference>
<dbReference type="KEGG" id="phu:Phum_PHUM202270"/>
<dbReference type="VEuPathDB" id="VectorBase:PHUM202270"/>
<protein>
    <submittedName>
        <fullName evidence="2">Ankyrin repeat domain-containing protein, putative</fullName>
    </submittedName>
</protein>
<feature type="repeat" description="ANK" evidence="1">
    <location>
        <begin position="225"/>
        <end position="258"/>
    </location>
</feature>
<dbReference type="Proteomes" id="UP000009046">
    <property type="component" value="Unassembled WGS sequence"/>
</dbReference>
<name>E0VH68_PEDHC</name>
<keyword evidence="4" id="KW-1185">Reference proteome</keyword>
<dbReference type="Pfam" id="PF12796">
    <property type="entry name" value="Ank_2"/>
    <property type="match status" value="1"/>
</dbReference>
<dbReference type="GO" id="GO:0006974">
    <property type="term" value="P:DNA damage response"/>
    <property type="evidence" value="ECO:0007669"/>
    <property type="project" value="TreeGrafter"/>
</dbReference>
<dbReference type="GeneID" id="8238508"/>
<dbReference type="InterPro" id="IPR036770">
    <property type="entry name" value="Ankyrin_rpt-contain_sf"/>
</dbReference>
<dbReference type="PANTHER" id="PTHR46677">
    <property type="entry name" value="SMC5-SMC6 COMPLEX LOCALIZATION FACTOR PROTEIN 1"/>
    <property type="match status" value="1"/>
</dbReference>
<dbReference type="PROSITE" id="PS50088">
    <property type="entry name" value="ANK_REPEAT"/>
    <property type="match status" value="1"/>
</dbReference>
<dbReference type="EMBL" id="DS235161">
    <property type="protein sequence ID" value="EEB12724.1"/>
    <property type="molecule type" value="Genomic_DNA"/>
</dbReference>
<dbReference type="GO" id="GO:2000781">
    <property type="term" value="P:positive regulation of double-strand break repair"/>
    <property type="evidence" value="ECO:0007669"/>
    <property type="project" value="InterPro"/>
</dbReference>
<dbReference type="HOGENOM" id="CLU_576603_0_0_1"/>
<dbReference type="OrthoDB" id="6602733at2759"/>
<dbReference type="Gene3D" id="1.25.40.20">
    <property type="entry name" value="Ankyrin repeat-containing domain"/>
    <property type="match status" value="1"/>
</dbReference>
<dbReference type="AlphaFoldDB" id="E0VH68"/>
<dbReference type="eggNOG" id="KOG0504">
    <property type="taxonomic scope" value="Eukaryota"/>
</dbReference>
<dbReference type="SMART" id="SM00248">
    <property type="entry name" value="ANK"/>
    <property type="match status" value="3"/>
</dbReference>
<reference evidence="2" key="1">
    <citation type="submission" date="2007-04" db="EMBL/GenBank/DDBJ databases">
        <title>Annotation of Pediculus humanus corporis strain USDA.</title>
        <authorList>
            <person name="Kirkness E."/>
            <person name="Hannick L."/>
            <person name="Hass B."/>
            <person name="Bruggner R."/>
            <person name="Lawson D."/>
            <person name="Bidwell S."/>
            <person name="Joardar V."/>
            <person name="Caler E."/>
            <person name="Walenz B."/>
            <person name="Inman J."/>
            <person name="Schobel S."/>
            <person name="Galinsky K."/>
            <person name="Amedeo P."/>
            <person name="Strausberg R."/>
        </authorList>
    </citation>
    <scope>NUCLEOTIDE SEQUENCE</scope>
    <source>
        <strain evidence="2">USDA</strain>
    </source>
</reference>
<keyword evidence="1" id="KW-0040">ANK repeat</keyword>
<dbReference type="SUPFAM" id="SSF48403">
    <property type="entry name" value="Ankyrin repeat"/>
    <property type="match status" value="1"/>
</dbReference>
<reference evidence="2" key="2">
    <citation type="submission" date="2007-04" db="EMBL/GenBank/DDBJ databases">
        <title>The genome of the human body louse.</title>
        <authorList>
            <consortium name="The Human Body Louse Genome Consortium"/>
            <person name="Kirkness E."/>
            <person name="Walenz B."/>
            <person name="Hass B."/>
            <person name="Bruggner R."/>
            <person name="Strausberg R."/>
        </authorList>
    </citation>
    <scope>NUCLEOTIDE SEQUENCE</scope>
    <source>
        <strain evidence="2">USDA</strain>
    </source>
</reference>